<evidence type="ECO:0000313" key="2">
    <source>
        <dbReference type="Proteomes" id="UP000789901"/>
    </source>
</evidence>
<feature type="non-terminal residue" evidence="1">
    <location>
        <position position="1"/>
    </location>
</feature>
<dbReference type="EMBL" id="CAJVQB010040151">
    <property type="protein sequence ID" value="CAG8828097.1"/>
    <property type="molecule type" value="Genomic_DNA"/>
</dbReference>
<name>A0ABN7WD99_GIGMA</name>
<gene>
    <name evidence="1" type="ORF">GMARGA_LOCUS29604</name>
</gene>
<reference evidence="1 2" key="1">
    <citation type="submission" date="2021-06" db="EMBL/GenBank/DDBJ databases">
        <authorList>
            <person name="Kallberg Y."/>
            <person name="Tangrot J."/>
            <person name="Rosling A."/>
        </authorList>
    </citation>
    <scope>NUCLEOTIDE SEQUENCE [LARGE SCALE GENOMIC DNA]</scope>
    <source>
        <strain evidence="1 2">120-4 pot B 10/14</strain>
    </source>
</reference>
<proteinExistence type="predicted"/>
<dbReference type="Proteomes" id="UP000789901">
    <property type="component" value="Unassembled WGS sequence"/>
</dbReference>
<keyword evidence="2" id="KW-1185">Reference proteome</keyword>
<comment type="caution">
    <text evidence="1">The sequence shown here is derived from an EMBL/GenBank/DDBJ whole genome shotgun (WGS) entry which is preliminary data.</text>
</comment>
<accession>A0ABN7WD99</accession>
<protein>
    <submittedName>
        <fullName evidence="1">41691_t:CDS:1</fullName>
    </submittedName>
</protein>
<sequence>EAIEILNFNLSSVNMNIEKAEYEFVSLLDNKLFIVIGTYSVSTKLNMLIYQENPELEVLLTNNPYKASVFDKNKT</sequence>
<organism evidence="1 2">
    <name type="scientific">Gigaspora margarita</name>
    <dbReference type="NCBI Taxonomy" id="4874"/>
    <lineage>
        <taxon>Eukaryota</taxon>
        <taxon>Fungi</taxon>
        <taxon>Fungi incertae sedis</taxon>
        <taxon>Mucoromycota</taxon>
        <taxon>Glomeromycotina</taxon>
        <taxon>Glomeromycetes</taxon>
        <taxon>Diversisporales</taxon>
        <taxon>Gigasporaceae</taxon>
        <taxon>Gigaspora</taxon>
    </lineage>
</organism>
<evidence type="ECO:0000313" key="1">
    <source>
        <dbReference type="EMBL" id="CAG8828097.1"/>
    </source>
</evidence>